<keyword evidence="2" id="KW-0723">Serine/threonine-protein kinase</keyword>
<evidence type="ECO:0000259" key="19">
    <source>
        <dbReference type="PROSITE" id="PS50026"/>
    </source>
</evidence>
<dbReference type="SMART" id="SM00179">
    <property type="entry name" value="EGF_CA"/>
    <property type="match status" value="1"/>
</dbReference>
<evidence type="ECO:0000313" key="21">
    <source>
        <dbReference type="Proteomes" id="UP001412067"/>
    </source>
</evidence>
<dbReference type="InterPro" id="IPR017441">
    <property type="entry name" value="Protein_kinase_ATP_BS"/>
</dbReference>
<dbReference type="InterPro" id="IPR025287">
    <property type="entry name" value="WAK_GUB"/>
</dbReference>
<keyword evidence="20" id="KW-0675">Receptor</keyword>
<dbReference type="InterPro" id="IPR049883">
    <property type="entry name" value="NOTCH1_EGF-like"/>
</dbReference>
<dbReference type="InterPro" id="IPR001881">
    <property type="entry name" value="EGF-like_Ca-bd_dom"/>
</dbReference>
<dbReference type="Gene3D" id="3.30.200.20">
    <property type="entry name" value="Phosphorylase Kinase, domain 1"/>
    <property type="match status" value="1"/>
</dbReference>
<gene>
    <name evidence="20" type="primary">WAK2</name>
    <name evidence="20" type="ORF">KSP40_PGU009655</name>
</gene>
<feature type="signal peptide" evidence="17">
    <location>
        <begin position="1"/>
        <end position="23"/>
    </location>
</feature>
<dbReference type="PROSITE" id="PS00010">
    <property type="entry name" value="ASX_HYDROXYL"/>
    <property type="match status" value="1"/>
</dbReference>
<evidence type="ECO:0000256" key="12">
    <source>
        <dbReference type="ARBA" id="ARBA00023157"/>
    </source>
</evidence>
<dbReference type="Pfam" id="PF08488">
    <property type="entry name" value="WAK"/>
    <property type="match status" value="1"/>
</dbReference>
<evidence type="ECO:0000256" key="7">
    <source>
        <dbReference type="ARBA" id="ARBA00022741"/>
    </source>
</evidence>
<protein>
    <submittedName>
        <fullName evidence="20">Wall-associated receptor kinase 2</fullName>
    </submittedName>
</protein>
<dbReference type="GO" id="GO:0016301">
    <property type="term" value="F:kinase activity"/>
    <property type="evidence" value="ECO:0007669"/>
    <property type="project" value="UniProtKB-KW"/>
</dbReference>
<evidence type="ECO:0000256" key="1">
    <source>
        <dbReference type="ARBA" id="ARBA00004479"/>
    </source>
</evidence>
<dbReference type="SMART" id="SM00181">
    <property type="entry name" value="EGF"/>
    <property type="match status" value="2"/>
</dbReference>
<accession>A0ABR2LXX7</accession>
<evidence type="ECO:0000256" key="17">
    <source>
        <dbReference type="SAM" id="SignalP"/>
    </source>
</evidence>
<keyword evidence="3 14" id="KW-0245">EGF-like domain</keyword>
<comment type="caution">
    <text evidence="20">The sequence shown here is derived from an EMBL/GenBank/DDBJ whole genome shotgun (WGS) entry which is preliminary data.</text>
</comment>
<keyword evidence="5" id="KW-0812">Transmembrane</keyword>
<keyword evidence="6 17" id="KW-0732">Signal</keyword>
<dbReference type="PROSITE" id="PS00108">
    <property type="entry name" value="PROTEIN_KINASE_ST"/>
    <property type="match status" value="1"/>
</dbReference>
<sequence length="678" mass="73787">MRMIYFLAVLFILSFLHPTTTSAANATLPDCPDSCGNLTIPFPFGIQSGCHLPGFLITCNTTYSPPRAFIKTGNVQVNSIDISAGTAVVELLIARDCYAPLQLSTNIPQTWADFTGLPYAFSNTRNKFTALGCSAIALNYRFGQTNSLSYTSGCIAFCSELSSVINGSCSGIGCCQTAIPKGLQRVNTILQSTSNMNLTWTFSPCNLAFLIDTDEYVFDVADLADFYKRTTVPVVLDWAVGNDQTCLSAATSADYACGDNSYCSNSTNAAGYSCSCQTGYQGNPYLSNGCQDINECEDPATSPCTNICENTIGSYACSCPHGYSGDGKKSAKAATTRRRLNFLSFKRGWARLSISSTGGFSLYWFLKKRRMLRLREKFFNQNGGSLLKQQLAAREGLAETARVFTAAELKRATDNYSDSRILGHGGNGTVFKGILPDTNRVVAIKKSNLVDGAAPQVEEFINRGGAPLPSHPQARGSNPRLLFRNPSHSSSTNTFPTALSTTISTAAGGPFRGRPGCESPSNGGRAGLPSLSHRPPIFHRDVKATNILLDEQYMAKVADFGASRLIPMDRAYITTLVQGTLGYLDPEYFSQRAADRKERRVQLRRNPRGDVDRINAALRRKAAGGDEPGHIFSLKMKDGKLQEILEPRVRTEGGRMQVEAVADLARRCMRLKGEERLR</sequence>
<dbReference type="InterPro" id="IPR045274">
    <property type="entry name" value="WAK-like"/>
</dbReference>
<dbReference type="PROSITE" id="PS50026">
    <property type="entry name" value="EGF_3"/>
    <property type="match status" value="1"/>
</dbReference>
<dbReference type="InterPro" id="IPR011009">
    <property type="entry name" value="Kinase-like_dom_sf"/>
</dbReference>
<dbReference type="InterPro" id="IPR013695">
    <property type="entry name" value="WAK"/>
</dbReference>
<reference evidence="20 21" key="1">
    <citation type="journal article" date="2022" name="Nat. Plants">
        <title>Genomes of leafy and leafless Platanthera orchids illuminate the evolution of mycoheterotrophy.</title>
        <authorList>
            <person name="Li M.H."/>
            <person name="Liu K.W."/>
            <person name="Li Z."/>
            <person name="Lu H.C."/>
            <person name="Ye Q.L."/>
            <person name="Zhang D."/>
            <person name="Wang J.Y."/>
            <person name="Li Y.F."/>
            <person name="Zhong Z.M."/>
            <person name="Liu X."/>
            <person name="Yu X."/>
            <person name="Liu D.K."/>
            <person name="Tu X.D."/>
            <person name="Liu B."/>
            <person name="Hao Y."/>
            <person name="Liao X.Y."/>
            <person name="Jiang Y.T."/>
            <person name="Sun W.H."/>
            <person name="Chen J."/>
            <person name="Chen Y.Q."/>
            <person name="Ai Y."/>
            <person name="Zhai J.W."/>
            <person name="Wu S.S."/>
            <person name="Zhou Z."/>
            <person name="Hsiao Y.Y."/>
            <person name="Wu W.L."/>
            <person name="Chen Y.Y."/>
            <person name="Lin Y.F."/>
            <person name="Hsu J.L."/>
            <person name="Li C.Y."/>
            <person name="Wang Z.W."/>
            <person name="Zhao X."/>
            <person name="Zhong W.Y."/>
            <person name="Ma X.K."/>
            <person name="Ma L."/>
            <person name="Huang J."/>
            <person name="Chen G.Z."/>
            <person name="Huang M.Z."/>
            <person name="Huang L."/>
            <person name="Peng D.H."/>
            <person name="Luo Y.B."/>
            <person name="Zou S.Q."/>
            <person name="Chen S.P."/>
            <person name="Lan S."/>
            <person name="Tsai W.C."/>
            <person name="Van de Peer Y."/>
            <person name="Liu Z.J."/>
        </authorList>
    </citation>
    <scope>NUCLEOTIDE SEQUENCE [LARGE SCALE GENOMIC DNA]</scope>
    <source>
        <strain evidence="20">Lor288</strain>
    </source>
</reference>
<name>A0ABR2LXX7_9ASPA</name>
<evidence type="ECO:0000313" key="20">
    <source>
        <dbReference type="EMBL" id="KAK8953585.1"/>
    </source>
</evidence>
<dbReference type="Pfam" id="PF07645">
    <property type="entry name" value="EGF_CA"/>
    <property type="match status" value="1"/>
</dbReference>
<evidence type="ECO:0000256" key="6">
    <source>
        <dbReference type="ARBA" id="ARBA00022729"/>
    </source>
</evidence>
<dbReference type="SUPFAM" id="SSF56112">
    <property type="entry name" value="Protein kinase-like (PK-like)"/>
    <property type="match status" value="2"/>
</dbReference>
<organism evidence="20 21">
    <name type="scientific">Platanthera guangdongensis</name>
    <dbReference type="NCBI Taxonomy" id="2320717"/>
    <lineage>
        <taxon>Eukaryota</taxon>
        <taxon>Viridiplantae</taxon>
        <taxon>Streptophyta</taxon>
        <taxon>Embryophyta</taxon>
        <taxon>Tracheophyta</taxon>
        <taxon>Spermatophyta</taxon>
        <taxon>Magnoliopsida</taxon>
        <taxon>Liliopsida</taxon>
        <taxon>Asparagales</taxon>
        <taxon>Orchidaceae</taxon>
        <taxon>Orchidoideae</taxon>
        <taxon>Orchideae</taxon>
        <taxon>Orchidinae</taxon>
        <taxon>Platanthera</taxon>
    </lineage>
</organism>
<feature type="binding site" evidence="15">
    <location>
        <position position="446"/>
    </location>
    <ligand>
        <name>ATP</name>
        <dbReference type="ChEBI" id="CHEBI:30616"/>
    </ligand>
</feature>
<proteinExistence type="predicted"/>
<evidence type="ECO:0000256" key="13">
    <source>
        <dbReference type="ARBA" id="ARBA00023180"/>
    </source>
</evidence>
<dbReference type="SUPFAM" id="SSF57196">
    <property type="entry name" value="EGF/Laminin"/>
    <property type="match status" value="1"/>
</dbReference>
<keyword evidence="13" id="KW-0325">Glycoprotein</keyword>
<evidence type="ECO:0000256" key="3">
    <source>
        <dbReference type="ARBA" id="ARBA00022536"/>
    </source>
</evidence>
<dbReference type="SMART" id="SM00220">
    <property type="entry name" value="S_TKc"/>
    <property type="match status" value="1"/>
</dbReference>
<evidence type="ECO:0000256" key="2">
    <source>
        <dbReference type="ARBA" id="ARBA00022527"/>
    </source>
</evidence>
<dbReference type="InterPro" id="IPR008271">
    <property type="entry name" value="Ser/Thr_kinase_AS"/>
</dbReference>
<evidence type="ECO:0000256" key="5">
    <source>
        <dbReference type="ARBA" id="ARBA00022692"/>
    </source>
</evidence>
<dbReference type="Gene3D" id="1.10.510.10">
    <property type="entry name" value="Transferase(Phosphotransferase) domain 1"/>
    <property type="match status" value="1"/>
</dbReference>
<evidence type="ECO:0000256" key="8">
    <source>
        <dbReference type="ARBA" id="ARBA00022777"/>
    </source>
</evidence>
<dbReference type="Pfam" id="PF00069">
    <property type="entry name" value="Pkinase"/>
    <property type="match status" value="1"/>
</dbReference>
<keyword evidence="10" id="KW-1133">Transmembrane helix</keyword>
<evidence type="ECO:0000256" key="14">
    <source>
        <dbReference type="PROSITE-ProRule" id="PRU00076"/>
    </source>
</evidence>
<dbReference type="PROSITE" id="PS00107">
    <property type="entry name" value="PROTEIN_KINASE_ATP"/>
    <property type="match status" value="1"/>
</dbReference>
<dbReference type="EMBL" id="JBBWWR010000014">
    <property type="protein sequence ID" value="KAK8953585.1"/>
    <property type="molecule type" value="Genomic_DNA"/>
</dbReference>
<dbReference type="InterPro" id="IPR018097">
    <property type="entry name" value="EGF_Ca-bd_CS"/>
</dbReference>
<dbReference type="CDD" id="cd00054">
    <property type="entry name" value="EGF_CA"/>
    <property type="match status" value="1"/>
</dbReference>
<keyword evidence="12" id="KW-1015">Disulfide bond</keyword>
<evidence type="ECO:0000256" key="16">
    <source>
        <dbReference type="SAM" id="MobiDB-lite"/>
    </source>
</evidence>
<dbReference type="PROSITE" id="PS50011">
    <property type="entry name" value="PROTEIN_KINASE_DOM"/>
    <property type="match status" value="1"/>
</dbReference>
<evidence type="ECO:0000256" key="4">
    <source>
        <dbReference type="ARBA" id="ARBA00022679"/>
    </source>
</evidence>
<feature type="domain" description="EGF-like" evidence="19">
    <location>
        <begin position="292"/>
        <end position="326"/>
    </location>
</feature>
<evidence type="ECO:0000256" key="15">
    <source>
        <dbReference type="PROSITE-ProRule" id="PRU10141"/>
    </source>
</evidence>
<dbReference type="PROSITE" id="PS01187">
    <property type="entry name" value="EGF_CA"/>
    <property type="match status" value="1"/>
</dbReference>
<evidence type="ECO:0000256" key="11">
    <source>
        <dbReference type="ARBA" id="ARBA00023136"/>
    </source>
</evidence>
<dbReference type="PANTHER" id="PTHR27005:SF283">
    <property type="entry name" value="OS02G0633066 PROTEIN"/>
    <property type="match status" value="1"/>
</dbReference>
<dbReference type="Pfam" id="PF13947">
    <property type="entry name" value="GUB_WAK_bind"/>
    <property type="match status" value="1"/>
</dbReference>
<keyword evidence="7 15" id="KW-0547">Nucleotide-binding</keyword>
<feature type="region of interest" description="Disordered" evidence="16">
    <location>
        <begin position="510"/>
        <end position="534"/>
    </location>
</feature>
<keyword evidence="11" id="KW-0472">Membrane</keyword>
<dbReference type="InterPro" id="IPR000742">
    <property type="entry name" value="EGF"/>
</dbReference>
<dbReference type="Gene3D" id="2.10.25.10">
    <property type="entry name" value="Laminin"/>
    <property type="match status" value="2"/>
</dbReference>
<feature type="chain" id="PRO_5047247860" evidence="17">
    <location>
        <begin position="24"/>
        <end position="678"/>
    </location>
</feature>
<evidence type="ECO:0000256" key="9">
    <source>
        <dbReference type="ARBA" id="ARBA00022840"/>
    </source>
</evidence>
<feature type="domain" description="Protein kinase" evidence="18">
    <location>
        <begin position="416"/>
        <end position="678"/>
    </location>
</feature>
<dbReference type="InterPro" id="IPR000719">
    <property type="entry name" value="Prot_kinase_dom"/>
</dbReference>
<dbReference type="PANTHER" id="PTHR27005">
    <property type="entry name" value="WALL-ASSOCIATED RECEPTOR KINASE-LIKE 21"/>
    <property type="match status" value="1"/>
</dbReference>
<comment type="subcellular location">
    <subcellularLocation>
        <location evidence="1">Membrane</location>
        <topology evidence="1">Single-pass type I membrane protein</topology>
    </subcellularLocation>
</comment>
<dbReference type="InterPro" id="IPR000152">
    <property type="entry name" value="EGF-type_Asp/Asn_hydroxyl_site"/>
</dbReference>
<keyword evidence="21" id="KW-1185">Reference proteome</keyword>
<keyword evidence="8 20" id="KW-0418">Kinase</keyword>
<keyword evidence="9 15" id="KW-0067">ATP-binding</keyword>
<comment type="caution">
    <text evidence="14">Lacks conserved residue(s) required for the propagation of feature annotation.</text>
</comment>
<evidence type="ECO:0000259" key="18">
    <source>
        <dbReference type="PROSITE" id="PS50011"/>
    </source>
</evidence>
<dbReference type="Proteomes" id="UP001412067">
    <property type="component" value="Unassembled WGS sequence"/>
</dbReference>
<keyword evidence="4" id="KW-0808">Transferase</keyword>
<evidence type="ECO:0000256" key="10">
    <source>
        <dbReference type="ARBA" id="ARBA00022989"/>
    </source>
</evidence>